<dbReference type="Pfam" id="PF06271">
    <property type="entry name" value="RDD"/>
    <property type="match status" value="1"/>
</dbReference>
<feature type="transmembrane region" description="Helical" evidence="6">
    <location>
        <begin position="15"/>
        <end position="36"/>
    </location>
</feature>
<dbReference type="AlphaFoldDB" id="A0A7L7LAX2"/>
<gene>
    <name evidence="8" type="ORF">HUW48_18485</name>
</gene>
<feature type="transmembrane region" description="Helical" evidence="6">
    <location>
        <begin position="48"/>
        <end position="70"/>
    </location>
</feature>
<reference evidence="8 9" key="1">
    <citation type="submission" date="2020-06" db="EMBL/GenBank/DDBJ databases">
        <authorList>
            <person name="Hwang Y.J."/>
        </authorList>
    </citation>
    <scope>NUCLEOTIDE SEQUENCE [LARGE SCALE GENOMIC DNA]</scope>
    <source>
        <strain evidence="8 9">KUDC8001</strain>
    </source>
</reference>
<evidence type="ECO:0000256" key="4">
    <source>
        <dbReference type="ARBA" id="ARBA00022989"/>
    </source>
</evidence>
<protein>
    <submittedName>
        <fullName evidence="8">RDD family protein</fullName>
    </submittedName>
</protein>
<evidence type="ECO:0000259" key="7">
    <source>
        <dbReference type="Pfam" id="PF06271"/>
    </source>
</evidence>
<comment type="subcellular location">
    <subcellularLocation>
        <location evidence="1">Cell membrane</location>
        <topology evidence="1">Multi-pass membrane protein</topology>
    </subcellularLocation>
</comment>
<dbReference type="InterPro" id="IPR010432">
    <property type="entry name" value="RDD"/>
</dbReference>
<keyword evidence="4 6" id="KW-1133">Transmembrane helix</keyword>
<organism evidence="8 9">
    <name type="scientific">Adhaeribacter radiodurans</name>
    <dbReference type="NCBI Taxonomy" id="2745197"/>
    <lineage>
        <taxon>Bacteria</taxon>
        <taxon>Pseudomonadati</taxon>
        <taxon>Bacteroidota</taxon>
        <taxon>Cytophagia</taxon>
        <taxon>Cytophagales</taxon>
        <taxon>Hymenobacteraceae</taxon>
        <taxon>Adhaeribacter</taxon>
    </lineage>
</organism>
<evidence type="ECO:0000256" key="6">
    <source>
        <dbReference type="SAM" id="Phobius"/>
    </source>
</evidence>
<keyword evidence="2" id="KW-1003">Cell membrane</keyword>
<proteinExistence type="predicted"/>
<evidence type="ECO:0000313" key="8">
    <source>
        <dbReference type="EMBL" id="QMU29887.1"/>
    </source>
</evidence>
<evidence type="ECO:0000256" key="1">
    <source>
        <dbReference type="ARBA" id="ARBA00004651"/>
    </source>
</evidence>
<keyword evidence="5 6" id="KW-0472">Membrane</keyword>
<name>A0A7L7LAX2_9BACT</name>
<keyword evidence="3 6" id="KW-0812">Transmembrane</keyword>
<dbReference type="Proteomes" id="UP000514509">
    <property type="component" value="Chromosome"/>
</dbReference>
<dbReference type="GO" id="GO:0005886">
    <property type="term" value="C:plasma membrane"/>
    <property type="evidence" value="ECO:0007669"/>
    <property type="project" value="UniProtKB-SubCell"/>
</dbReference>
<evidence type="ECO:0000256" key="3">
    <source>
        <dbReference type="ARBA" id="ARBA00022692"/>
    </source>
</evidence>
<evidence type="ECO:0000256" key="2">
    <source>
        <dbReference type="ARBA" id="ARBA00022475"/>
    </source>
</evidence>
<dbReference type="PANTHER" id="PTHR36115">
    <property type="entry name" value="PROLINE-RICH ANTIGEN HOMOLOG-RELATED"/>
    <property type="match status" value="1"/>
</dbReference>
<evidence type="ECO:0000313" key="9">
    <source>
        <dbReference type="Proteomes" id="UP000514509"/>
    </source>
</evidence>
<sequence>MEPITLSYPSLRRRLLSYSVDLFFIILVFMLTGVLIDYAGEAPNWLRGFVLLFMLFIYEPLFVSIFGGTLGHQLFRMRVVDEKTYENLSFLPAIGRFLVKTFLGWLSFLTTTFNPRRRAIHDLAAGSLMVQVG</sequence>
<dbReference type="KEGG" id="add:HUW48_18485"/>
<dbReference type="EMBL" id="CP055153">
    <property type="protein sequence ID" value="QMU29887.1"/>
    <property type="molecule type" value="Genomic_DNA"/>
</dbReference>
<accession>A0A7L7LAX2</accession>
<keyword evidence="9" id="KW-1185">Reference proteome</keyword>
<feature type="domain" description="RDD" evidence="7">
    <location>
        <begin position="8"/>
        <end position="126"/>
    </location>
</feature>
<dbReference type="PANTHER" id="PTHR36115:SF4">
    <property type="entry name" value="MEMBRANE PROTEIN"/>
    <property type="match status" value="1"/>
</dbReference>
<dbReference type="InterPro" id="IPR051791">
    <property type="entry name" value="Pra-immunoreactive"/>
</dbReference>
<evidence type="ECO:0000256" key="5">
    <source>
        <dbReference type="ARBA" id="ARBA00023136"/>
    </source>
</evidence>
<reference evidence="8 9" key="2">
    <citation type="submission" date="2020-08" db="EMBL/GenBank/DDBJ databases">
        <title>Adhaeribacter dokdonensis sp. nov., isolated from the rhizosphere of Elymus tsukushiensis, a plant native to the Dokdo Islands, Republic of Korea.</title>
        <authorList>
            <person name="Ghim S.Y."/>
        </authorList>
    </citation>
    <scope>NUCLEOTIDE SEQUENCE [LARGE SCALE GENOMIC DNA]</scope>
    <source>
        <strain evidence="8 9">KUDC8001</strain>
    </source>
</reference>
<feature type="transmembrane region" description="Helical" evidence="6">
    <location>
        <begin position="90"/>
        <end position="109"/>
    </location>
</feature>
<dbReference type="RefSeq" id="WP_182412347.1">
    <property type="nucleotide sequence ID" value="NZ_CP055153.1"/>
</dbReference>